<organism evidence="1">
    <name type="scientific">uncultured Caudovirales phage</name>
    <dbReference type="NCBI Taxonomy" id="2100421"/>
    <lineage>
        <taxon>Viruses</taxon>
        <taxon>Duplodnaviria</taxon>
        <taxon>Heunggongvirae</taxon>
        <taxon>Uroviricota</taxon>
        <taxon>Caudoviricetes</taxon>
        <taxon>Peduoviridae</taxon>
        <taxon>Maltschvirus</taxon>
        <taxon>Maltschvirus maltsch</taxon>
    </lineage>
</organism>
<accession>A0A6J5MRR1</accession>
<proteinExistence type="predicted"/>
<sequence>MATTTTTQQSLNPFIQDILARNYGAAQQVASIPYQAYGGPRIAQFRPAEQQGFQTAIDAATNQVGMPQLQQATDVAQRAAGYTPQQFQQDVSGFMSPFQTNVIDATMARLAQNRAERDASTRAQLASAKAFGNERRGVYEAQLAGQEDLNTAQTLADLYNRGYTQAAGFAQGLPAQQLAGAQALAGYGQQALGNQQSYAAMLQGAGQAQRGMAQQNLDLAYKDFLEQRGFPQQQLQTLLMGSQGLPSPVTQTTTAPGQSTLGQVGTAASSIGALLDLFAKGK</sequence>
<reference evidence="1" key="1">
    <citation type="submission" date="2020-04" db="EMBL/GenBank/DDBJ databases">
        <authorList>
            <person name="Chiriac C."/>
            <person name="Salcher M."/>
            <person name="Ghai R."/>
            <person name="Kavagutti S V."/>
        </authorList>
    </citation>
    <scope>NUCLEOTIDE SEQUENCE</scope>
</reference>
<gene>
    <name evidence="1" type="ORF">UFOVP506_38</name>
</gene>
<dbReference type="EMBL" id="LR796491">
    <property type="protein sequence ID" value="CAB4147650.1"/>
    <property type="molecule type" value="Genomic_DNA"/>
</dbReference>
<evidence type="ECO:0000313" key="1">
    <source>
        <dbReference type="EMBL" id="CAB4147650.1"/>
    </source>
</evidence>
<name>A0A6J5MRR1_9CAUD</name>
<protein>
    <submittedName>
        <fullName evidence="1">Uncharacterized protein</fullName>
    </submittedName>
</protein>